<dbReference type="RefSeq" id="WP_378320181.1">
    <property type="nucleotide sequence ID" value="NZ_JBHUHY010000009.1"/>
</dbReference>
<protein>
    <submittedName>
        <fullName evidence="2">Uncharacterized protein</fullName>
    </submittedName>
</protein>
<keyword evidence="3" id="KW-1185">Reference proteome</keyword>
<sequence>MKTIYKIIMLGLLCLVSNLNHAQIVQYSEDGTKSCIDCDEKAGGERSCLCFAPFQLGIFNNEISNFGGSLKDKWLYEQELLLATAITGIAYFDMYNSPFGLPSDYNFTEIQLNYFQNVETNALAFDYFDKVDELLKTDGYDEVALQSATRNADILSIRQREGTTNTSSYGDLKYQGRYLRDISNSEIDNLLNEQLNIRDANRGTAVLYGERHSRLERMLTDGYIARRLANNHVRHYVSLSYEGSIRFMTRYMVWVNEQDRHILSLPFGNPDNIYTLEEDEVEDISSLMFRAMGDGPLMEGYTPRTFPDPDDNKVLFDLALNSLPTIARDFIYRESNQFKSVVKKYFEENKYSQEAMDMVKDLMTAHVQGSPMVNDRLVFSHFGGYPPGHPILLWHTGASLDGSIVRTWNISNEISEDPMDSFFDVTDAFEGTLHPNTEGSLIRRALYRENITWDDSLYTNENLANIFDLSGFDLSGIYPFGQLAFEDNIGQELKNNGFSQTEFFQSELLFQSALSMADSDLPTAEHYIRVYNLVNTLNLSQAQEDWLVGHKDQAELLNILIQNNLDNNQVPANVSTLATEIANFGVANVDVDLAQQIVSTMLTSLNSSSDFDIAPFIQNEQFLETGFTVEGSCCPDDPFIMNDPLYGRELGIDLVNALIDGFGNLVIAFIDYGVGDGSEGELIRKMLEKMGVDVGSDIDNKTLGELYQLRKRDRRLVIEYQSGFVENLIDLGFATLDVMIILSPSRGGGAYLAVNGGGRITAATMRSYLARLKDIARTTLAGGRGYRSFDAFKRIEGNASSGNALHHIVEQGGHRGLNQQKFGKSNIHNTKNIIDIPTGSGSLHQKVTSYYQSKPAFTNGKTVREWLSDKSFQEQYEFGLQVLRDNGWDGILGIFD</sequence>
<organism evidence="2 3">
    <name type="scientific">Aquimarina celericrescens</name>
    <dbReference type="NCBI Taxonomy" id="1964542"/>
    <lineage>
        <taxon>Bacteria</taxon>
        <taxon>Pseudomonadati</taxon>
        <taxon>Bacteroidota</taxon>
        <taxon>Flavobacteriia</taxon>
        <taxon>Flavobacteriales</taxon>
        <taxon>Flavobacteriaceae</taxon>
        <taxon>Aquimarina</taxon>
    </lineage>
</organism>
<keyword evidence="1" id="KW-0732">Signal</keyword>
<proteinExistence type="predicted"/>
<dbReference type="EMBL" id="JBHUHY010000009">
    <property type="protein sequence ID" value="MFD2187184.1"/>
    <property type="molecule type" value="Genomic_DNA"/>
</dbReference>
<feature type="signal peptide" evidence="1">
    <location>
        <begin position="1"/>
        <end position="22"/>
    </location>
</feature>
<accession>A0ABW5AW28</accession>
<feature type="chain" id="PRO_5046047646" evidence="1">
    <location>
        <begin position="23"/>
        <end position="896"/>
    </location>
</feature>
<reference evidence="3" key="1">
    <citation type="journal article" date="2019" name="Int. J. Syst. Evol. Microbiol.">
        <title>The Global Catalogue of Microorganisms (GCM) 10K type strain sequencing project: providing services to taxonomists for standard genome sequencing and annotation.</title>
        <authorList>
            <consortium name="The Broad Institute Genomics Platform"/>
            <consortium name="The Broad Institute Genome Sequencing Center for Infectious Disease"/>
            <person name="Wu L."/>
            <person name="Ma J."/>
        </authorList>
    </citation>
    <scope>NUCLEOTIDE SEQUENCE [LARGE SCALE GENOMIC DNA]</scope>
    <source>
        <strain evidence="3">DT92</strain>
    </source>
</reference>
<evidence type="ECO:0000313" key="2">
    <source>
        <dbReference type="EMBL" id="MFD2187184.1"/>
    </source>
</evidence>
<comment type="caution">
    <text evidence="2">The sequence shown here is derived from an EMBL/GenBank/DDBJ whole genome shotgun (WGS) entry which is preliminary data.</text>
</comment>
<evidence type="ECO:0000256" key="1">
    <source>
        <dbReference type="SAM" id="SignalP"/>
    </source>
</evidence>
<evidence type="ECO:0000313" key="3">
    <source>
        <dbReference type="Proteomes" id="UP001597344"/>
    </source>
</evidence>
<gene>
    <name evidence="2" type="ORF">ACFSJT_10330</name>
</gene>
<dbReference type="Proteomes" id="UP001597344">
    <property type="component" value="Unassembled WGS sequence"/>
</dbReference>
<name>A0ABW5AW28_9FLAO</name>